<protein>
    <submittedName>
        <fullName evidence="1">Uncharacterized protein</fullName>
    </submittedName>
</protein>
<accession>A0A2P2Q0R6</accession>
<proteinExistence type="predicted"/>
<dbReference type="EMBL" id="GGEC01080073">
    <property type="protein sequence ID" value="MBX60557.1"/>
    <property type="molecule type" value="Transcribed_RNA"/>
</dbReference>
<reference evidence="1" key="1">
    <citation type="submission" date="2018-02" db="EMBL/GenBank/DDBJ databases">
        <title>Rhizophora mucronata_Transcriptome.</title>
        <authorList>
            <person name="Meera S.P."/>
            <person name="Sreeshan A."/>
            <person name="Augustine A."/>
        </authorList>
    </citation>
    <scope>NUCLEOTIDE SEQUENCE</scope>
    <source>
        <tissue evidence="1">Leaf</tissue>
    </source>
</reference>
<sequence length="19" mass="2108">MIGAVKIGVQYLIIICILF</sequence>
<name>A0A2P2Q0R6_RHIMU</name>
<dbReference type="AlphaFoldDB" id="A0A2P2Q0R6"/>
<evidence type="ECO:0000313" key="1">
    <source>
        <dbReference type="EMBL" id="MBX60557.1"/>
    </source>
</evidence>
<organism evidence="1">
    <name type="scientific">Rhizophora mucronata</name>
    <name type="common">Asiatic mangrove</name>
    <dbReference type="NCBI Taxonomy" id="61149"/>
    <lineage>
        <taxon>Eukaryota</taxon>
        <taxon>Viridiplantae</taxon>
        <taxon>Streptophyta</taxon>
        <taxon>Embryophyta</taxon>
        <taxon>Tracheophyta</taxon>
        <taxon>Spermatophyta</taxon>
        <taxon>Magnoliopsida</taxon>
        <taxon>eudicotyledons</taxon>
        <taxon>Gunneridae</taxon>
        <taxon>Pentapetalae</taxon>
        <taxon>rosids</taxon>
        <taxon>fabids</taxon>
        <taxon>Malpighiales</taxon>
        <taxon>Rhizophoraceae</taxon>
        <taxon>Rhizophora</taxon>
    </lineage>
</organism>